<evidence type="ECO:0000259" key="12">
    <source>
        <dbReference type="Pfam" id="PF03810"/>
    </source>
</evidence>
<dbReference type="GO" id="GO:0005737">
    <property type="term" value="C:cytoplasm"/>
    <property type="evidence" value="ECO:0007669"/>
    <property type="project" value="UniProtKB-SubCell"/>
</dbReference>
<dbReference type="InterPro" id="IPR011989">
    <property type="entry name" value="ARM-like"/>
</dbReference>
<feature type="domain" description="Exportin-1/Importin-beta-like" evidence="13">
    <location>
        <begin position="102"/>
        <end position="249"/>
    </location>
</feature>
<keyword evidence="8" id="KW-0539">Nucleus</keyword>
<dbReference type="InterPro" id="IPR057942">
    <property type="entry name" value="TPR_TNPO3_IPO13_3rd"/>
</dbReference>
<dbReference type="PANTHER" id="PTHR12363:SF42">
    <property type="entry name" value="TRANSPORTIN-3"/>
    <property type="match status" value="1"/>
</dbReference>
<evidence type="ECO:0000256" key="4">
    <source>
        <dbReference type="ARBA" id="ARBA00022490"/>
    </source>
</evidence>
<sequence>MESEPPIETVLQALQALYNNPDKAGKEQASVWLGELQRSVCAWQISDQLLRQQHTLESCYFAAQTMRTKIQYSFHELPTDSHAFLKDSLLEHAGKISGDTQAIIVTQLSLALADLALLMASWKDATLELVQRFGTNVHQLPFLLEVLTVLPEEVNSRSLRLGSNRRSEVMEDLTKASSVVLQLLTACLETCANDPRAQAKVFRCMGSWFALGVVQDDCITHNKLLMAPFQVLVVQDCPSVLHEAATDCICSALYCADVSTANHQQTSQDLRKHLQLAEALYHGSLTLQEAYHMTVALEDTDKSINFCRIFTELAESLLEAIVDTPNQGLGDLRILEILLTCVGHHLYEVTEITFNFWYRLSEDLYQRSQDMLTDVFKPYIQRLIIALCHHCQMDTDHEGVPDESDDFGEFRIRVSELIKDVIFVVGSSRCFNQMFENLKSQTSTTSWEVTEASLFVMSAVAKNLLPEENEIVPEVVNAILSIPDTAHVSVRHTSVRLFGELSEWIEKHPEFLDPVLQFLLRGLQDPKLATVAANSLQSISTTCREKMIDHFQGLLQIVQAIDSFNLSSEAAIGLLKGTATILGRLPCDKVGDGLTQLCSYQLLPLNKIIATDNNKPKQGSTDDPTIWLDRLAAIFRHTNPTVTNGTSHPCLAAIQEVWPVLSQACEKYQADIRIVERCCRCIRFAIRCLGKSSASLLNPLVSQMITLYQVHQHSCFLYLGSILVDEYGMEAACQPGLLNMLQAFCVPTFKILEEHNGLRNHPDTVDDLFRLCLRFVQRATLPYLECAMAKPILCCAIAACSLDHRDANASVMKYLTDFLSCATRKEDKDDFAAKQTLVKALLTEHGQALVNALVNGCIFSLPTFMTVDIGEVIYELMVIDRPVFCKWLETMLKSLQTESSGGAVTATHKQLTDFHKALTSAENVKQVSNALRDFARLFR</sequence>
<dbReference type="Pfam" id="PF24139">
    <property type="entry name" value="TPR_TNPO3_IPO13_4th"/>
    <property type="match status" value="1"/>
</dbReference>
<evidence type="ECO:0000256" key="7">
    <source>
        <dbReference type="ARBA" id="ARBA00022990"/>
    </source>
</evidence>
<keyword evidence="5" id="KW-0597">Phosphoprotein</keyword>
<keyword evidence="7" id="KW-0007">Acetylation</keyword>
<protein>
    <recommendedName>
        <fullName evidence="11">Transportin-3</fullName>
    </recommendedName>
</protein>
<dbReference type="InterPro" id="IPR057941">
    <property type="entry name" value="TPR_TNPO3_IPO13_2nd"/>
</dbReference>
<dbReference type="Pfam" id="PF08389">
    <property type="entry name" value="Xpo1"/>
    <property type="match status" value="1"/>
</dbReference>
<dbReference type="Pfam" id="PF03810">
    <property type="entry name" value="IBN_N"/>
    <property type="match status" value="1"/>
</dbReference>
<dbReference type="InterPro" id="IPR058537">
    <property type="entry name" value="TPR_TNPO3_IPO13_4th"/>
</dbReference>
<dbReference type="FunFam" id="1.25.10.10:FF:000079">
    <property type="entry name" value="transportin-3 isoform X1"/>
    <property type="match status" value="1"/>
</dbReference>
<evidence type="ECO:0000256" key="10">
    <source>
        <dbReference type="ARBA" id="ARBA00063116"/>
    </source>
</evidence>
<dbReference type="OrthoDB" id="435593at2759"/>
<organism evidence="14 15">
    <name type="scientific">Mizuhopecten yessoensis</name>
    <name type="common">Japanese scallop</name>
    <name type="synonym">Patinopecten yessoensis</name>
    <dbReference type="NCBI Taxonomy" id="6573"/>
    <lineage>
        <taxon>Eukaryota</taxon>
        <taxon>Metazoa</taxon>
        <taxon>Spiralia</taxon>
        <taxon>Lophotrochozoa</taxon>
        <taxon>Mollusca</taxon>
        <taxon>Bivalvia</taxon>
        <taxon>Autobranchia</taxon>
        <taxon>Pteriomorphia</taxon>
        <taxon>Pectinida</taxon>
        <taxon>Pectinoidea</taxon>
        <taxon>Pectinidae</taxon>
        <taxon>Mizuhopecten</taxon>
    </lineage>
</organism>
<comment type="caution">
    <text evidence="14">The sequence shown here is derived from an EMBL/GenBank/DDBJ whole genome shotgun (WGS) entry which is preliminary data.</text>
</comment>
<proteinExistence type="predicted"/>
<keyword evidence="3" id="KW-0813">Transport</keyword>
<evidence type="ECO:0000256" key="9">
    <source>
        <dbReference type="ARBA" id="ARBA00060097"/>
    </source>
</evidence>
<comment type="function">
    <text evidence="9">Importin, which transports target proteins into the nucleus. Specifically mediates the nuclear import of splicing factor serine/arginine (SR) proteins, such as RBM4, SFRS1 and SFRS2, by recognizing phosphorylated SR domains. Also mediates the nuclear import of serine/arginine (SR) protein CPSF6, independently of CPSF6 phosphorylation. The nuclear import process is regulated by the small GTPase Ran that partitions between cytoplasm and nucleus in the predominantly GDP- and GTP-bound form, respectively. Importin associates with target cargo proteins in the cytoplasm, and the competitive binding of GTP-bound Ran induces the release of cargos in the nucleus.</text>
</comment>
<dbReference type="SUPFAM" id="SSF48371">
    <property type="entry name" value="ARM repeat"/>
    <property type="match status" value="1"/>
</dbReference>
<accession>A0A210QFJ4</accession>
<dbReference type="InterPro" id="IPR016024">
    <property type="entry name" value="ARM-type_fold"/>
</dbReference>
<evidence type="ECO:0000259" key="13">
    <source>
        <dbReference type="Pfam" id="PF08389"/>
    </source>
</evidence>
<dbReference type="GO" id="GO:0031267">
    <property type="term" value="F:small GTPase binding"/>
    <property type="evidence" value="ECO:0007669"/>
    <property type="project" value="InterPro"/>
</dbReference>
<dbReference type="InterPro" id="IPR013598">
    <property type="entry name" value="Exportin-1/Importin-b-like"/>
</dbReference>
<dbReference type="GO" id="GO:0005635">
    <property type="term" value="C:nuclear envelope"/>
    <property type="evidence" value="ECO:0007669"/>
    <property type="project" value="UniProtKB-SubCell"/>
</dbReference>
<keyword evidence="6" id="KW-0653">Protein transport</keyword>
<evidence type="ECO:0000256" key="5">
    <source>
        <dbReference type="ARBA" id="ARBA00022553"/>
    </source>
</evidence>
<reference evidence="14 15" key="1">
    <citation type="journal article" date="2017" name="Nat. Ecol. Evol.">
        <title>Scallop genome provides insights into evolution of bilaterian karyotype and development.</title>
        <authorList>
            <person name="Wang S."/>
            <person name="Zhang J."/>
            <person name="Jiao W."/>
            <person name="Li J."/>
            <person name="Xun X."/>
            <person name="Sun Y."/>
            <person name="Guo X."/>
            <person name="Huan P."/>
            <person name="Dong B."/>
            <person name="Zhang L."/>
            <person name="Hu X."/>
            <person name="Sun X."/>
            <person name="Wang J."/>
            <person name="Zhao C."/>
            <person name="Wang Y."/>
            <person name="Wang D."/>
            <person name="Huang X."/>
            <person name="Wang R."/>
            <person name="Lv J."/>
            <person name="Li Y."/>
            <person name="Zhang Z."/>
            <person name="Liu B."/>
            <person name="Lu W."/>
            <person name="Hui Y."/>
            <person name="Liang J."/>
            <person name="Zhou Z."/>
            <person name="Hou R."/>
            <person name="Li X."/>
            <person name="Liu Y."/>
            <person name="Li H."/>
            <person name="Ning X."/>
            <person name="Lin Y."/>
            <person name="Zhao L."/>
            <person name="Xing Q."/>
            <person name="Dou J."/>
            <person name="Li Y."/>
            <person name="Mao J."/>
            <person name="Guo H."/>
            <person name="Dou H."/>
            <person name="Li T."/>
            <person name="Mu C."/>
            <person name="Jiang W."/>
            <person name="Fu Q."/>
            <person name="Fu X."/>
            <person name="Miao Y."/>
            <person name="Liu J."/>
            <person name="Yu Q."/>
            <person name="Li R."/>
            <person name="Liao H."/>
            <person name="Li X."/>
            <person name="Kong Y."/>
            <person name="Jiang Z."/>
            <person name="Chourrout D."/>
            <person name="Li R."/>
            <person name="Bao Z."/>
        </authorList>
    </citation>
    <scope>NUCLEOTIDE SEQUENCE [LARGE SCALE GENOMIC DNA]</scope>
    <source>
        <strain evidence="14 15">PY_sf001</strain>
    </source>
</reference>
<evidence type="ECO:0000256" key="3">
    <source>
        <dbReference type="ARBA" id="ARBA00022448"/>
    </source>
</evidence>
<evidence type="ECO:0000313" key="14">
    <source>
        <dbReference type="EMBL" id="OWF47512.1"/>
    </source>
</evidence>
<name>A0A210QFJ4_MIZYE</name>
<gene>
    <name evidence="14" type="ORF">KP79_PYT07580</name>
</gene>
<dbReference type="Pfam" id="PF24138">
    <property type="entry name" value="TPR_TNPO3_IPO13_2nd"/>
    <property type="match status" value="1"/>
</dbReference>
<evidence type="ECO:0000313" key="15">
    <source>
        <dbReference type="Proteomes" id="UP000242188"/>
    </source>
</evidence>
<dbReference type="Proteomes" id="UP000242188">
    <property type="component" value="Unassembled WGS sequence"/>
</dbReference>
<dbReference type="Gene3D" id="1.25.10.10">
    <property type="entry name" value="Leucine-rich Repeat Variant"/>
    <property type="match status" value="1"/>
</dbReference>
<evidence type="ECO:0000256" key="11">
    <source>
        <dbReference type="ARBA" id="ARBA00067328"/>
    </source>
</evidence>
<comment type="subcellular location">
    <subcellularLocation>
        <location evidence="2">Cytoplasm</location>
    </subcellularLocation>
    <subcellularLocation>
        <location evidence="1">Nucleus envelope</location>
    </subcellularLocation>
</comment>
<feature type="domain" description="Importin N-terminal" evidence="12">
    <location>
        <begin position="32"/>
        <end position="94"/>
    </location>
</feature>
<dbReference type="GO" id="GO:0006606">
    <property type="term" value="P:protein import into nucleus"/>
    <property type="evidence" value="ECO:0007669"/>
    <property type="project" value="TreeGrafter"/>
</dbReference>
<keyword evidence="15" id="KW-1185">Reference proteome</keyword>
<dbReference type="EMBL" id="NEDP02003873">
    <property type="protein sequence ID" value="OWF47512.1"/>
    <property type="molecule type" value="Genomic_DNA"/>
</dbReference>
<dbReference type="AlphaFoldDB" id="A0A210QFJ4"/>
<dbReference type="InterPro" id="IPR001494">
    <property type="entry name" value="Importin-beta_N"/>
</dbReference>
<evidence type="ECO:0000256" key="8">
    <source>
        <dbReference type="ARBA" id="ARBA00023242"/>
    </source>
</evidence>
<dbReference type="Pfam" id="PF24140">
    <property type="entry name" value="TPR_TNPO3_IPO13_3rd"/>
    <property type="match status" value="1"/>
</dbReference>
<evidence type="ECO:0000256" key="2">
    <source>
        <dbReference type="ARBA" id="ARBA00004496"/>
    </source>
</evidence>
<dbReference type="PANTHER" id="PTHR12363">
    <property type="entry name" value="TRANSPORTIN 3 AND IMPORTIN 13"/>
    <property type="match status" value="1"/>
</dbReference>
<keyword evidence="4" id="KW-0963">Cytoplasm</keyword>
<dbReference type="InterPro" id="IPR051345">
    <property type="entry name" value="Importin_beta-like_NTR"/>
</dbReference>
<evidence type="ECO:0000256" key="6">
    <source>
        <dbReference type="ARBA" id="ARBA00022927"/>
    </source>
</evidence>
<dbReference type="STRING" id="6573.A0A210QFJ4"/>
<evidence type="ECO:0000256" key="1">
    <source>
        <dbReference type="ARBA" id="ARBA00004259"/>
    </source>
</evidence>
<comment type="subunit">
    <text evidence="10">Interacts with (GTP-bound) Ran. Interacts with (phosphorylated) SFRS1 and SFRS2; leading to their nuclear import. Interacts with NUP62. Interacts with RBM4. Interacts with CPSF6, promoting its nuclear import.</text>
</comment>